<dbReference type="EMBL" id="HE978309">
    <property type="protein sequence ID" value="CEO90753.1"/>
    <property type="molecule type" value="Genomic_DNA"/>
</dbReference>
<name>A0A0B7MRJ8_9CAUD</name>
<protein>
    <submittedName>
        <fullName evidence="1">Putative neck protein I</fullName>
    </submittedName>
</protein>
<dbReference type="OrthoDB" id="6993at10239"/>
<evidence type="ECO:0000313" key="2">
    <source>
        <dbReference type="Proteomes" id="UP000203896"/>
    </source>
</evidence>
<dbReference type="Proteomes" id="UP000203896">
    <property type="component" value="Segment"/>
</dbReference>
<gene>
    <name evidence="1" type="ORF">BN201_0150</name>
</gene>
<dbReference type="KEGG" id="vg:23301332"/>
<sequence>MSGYVTNNPRELKDAILRRLGAPVINVEVTEDQIYDCIQRALELYGEYHFDGVNKGYKVFRVSAEQAQHGVFDLSDSGVFAVTKIIRTNVGSAATMDGTAVYPWFTDFLLGLAGVNGGLGSGCSKFYGPNAMGGDLGYFEQLMSYRATMQNMLNPLPDYWYNSANGQLKITGNFREGDLIVVELYVKSYVDVPDMIGAVAGYAHAGGCSTAGGISAVYDNPTAGLSGIVAGMGPISENKQGAYNNRWVKDMATAFTKEVWGSIMAKHQGLQLPGGVTVDGIRIIEEARADIEKLRQELELLDPPFGILMI</sequence>
<dbReference type="RefSeq" id="YP_009118833.1">
    <property type="nucleotide sequence ID" value="NC_025425.1"/>
</dbReference>
<accession>A0A0B7MRJ8</accession>
<reference evidence="1 2" key="1">
    <citation type="submission" date="2012-08" db="EMBL/GenBank/DDBJ databases">
        <title>Selection and characterization of a candidate therapeutic bacteriophage that lyses the German Escherichia coli O104:H4 outbreak strain.</title>
        <authorList>
            <person name="Merabishvilli M."/>
            <person name="De Vos D."/>
            <person name="Verbeken G."/>
            <person name="Kropinski A."/>
            <person name="Vandenheuvel D."/>
            <person name="Lavigne R."/>
            <person name="Wattiau P."/>
            <person name="Mast J."/>
            <person name="Ragimbeau C."/>
            <person name="Mossong J."/>
            <person name="Scheres J."/>
            <person name="Chanishvili N."/>
            <person name="Vaneechoutte M."/>
            <person name="Pirnay J.P."/>
        </authorList>
    </citation>
    <scope>NUCLEOTIDE SEQUENCE [LARGE SCALE GENOMIC DNA]</scope>
</reference>
<keyword evidence="2" id="KW-1185">Reference proteome</keyword>
<dbReference type="GeneID" id="23301332"/>
<organism evidence="1 2">
    <name type="scientific">Enterobacteria phage GEC-3S</name>
    <dbReference type="NCBI Taxonomy" id="1222338"/>
    <lineage>
        <taxon>Viruses</taxon>
        <taxon>Duplodnaviria</taxon>
        <taxon>Heunggongvirae</taxon>
        <taxon>Uroviricota</taxon>
        <taxon>Caudoviricetes</taxon>
        <taxon>Pantevenvirales</taxon>
        <taxon>Straboviridae</taxon>
        <taxon>Krischvirus</taxon>
        <taxon>Krischvirus gec3s</taxon>
    </lineage>
</organism>
<proteinExistence type="predicted"/>
<evidence type="ECO:0000313" key="1">
    <source>
        <dbReference type="EMBL" id="CEO90753.1"/>
    </source>
</evidence>